<gene>
    <name evidence="1" type="ORF">SAMN05216285_4199</name>
</gene>
<proteinExistence type="predicted"/>
<dbReference type="AlphaFoldDB" id="A0A1I0R0R6"/>
<keyword evidence="2" id="KW-1185">Reference proteome</keyword>
<dbReference type="STRING" id="1202768.SAMN05216285_4199"/>
<dbReference type="Proteomes" id="UP000183275">
    <property type="component" value="Unassembled WGS sequence"/>
</dbReference>
<evidence type="ECO:0000313" key="2">
    <source>
        <dbReference type="Proteomes" id="UP000183275"/>
    </source>
</evidence>
<evidence type="ECO:0000313" key="1">
    <source>
        <dbReference type="EMBL" id="SEW33075.1"/>
    </source>
</evidence>
<organism evidence="1 2">
    <name type="scientific">Natrinema salifodinae</name>
    <dbReference type="NCBI Taxonomy" id="1202768"/>
    <lineage>
        <taxon>Archaea</taxon>
        <taxon>Methanobacteriati</taxon>
        <taxon>Methanobacteriota</taxon>
        <taxon>Stenosarchaea group</taxon>
        <taxon>Halobacteria</taxon>
        <taxon>Halobacteriales</taxon>
        <taxon>Natrialbaceae</taxon>
        <taxon>Natrinema</taxon>
    </lineage>
</organism>
<protein>
    <submittedName>
        <fullName evidence="1">Uncharacterized protein</fullName>
    </submittedName>
</protein>
<reference evidence="2" key="1">
    <citation type="submission" date="2016-10" db="EMBL/GenBank/DDBJ databases">
        <authorList>
            <person name="Varghese N."/>
        </authorList>
    </citation>
    <scope>NUCLEOTIDE SEQUENCE [LARGE SCALE GENOMIC DNA]</scope>
    <source>
        <strain evidence="2">CGMCC 1.12284</strain>
    </source>
</reference>
<accession>A0A1I0R0R6</accession>
<dbReference type="RefSeq" id="WP_160290117.1">
    <property type="nucleotide sequence ID" value="NZ_FOIS01000007.1"/>
</dbReference>
<name>A0A1I0R0R6_9EURY</name>
<dbReference type="EMBL" id="FOIS01000007">
    <property type="protein sequence ID" value="SEW33075.1"/>
    <property type="molecule type" value="Genomic_DNA"/>
</dbReference>
<sequence>MNGLGQCQVCDNGHVSNSYRIDGKKMGVCSTCETELRKSGRLKPEVTA</sequence>